<dbReference type="SUPFAM" id="SSF56784">
    <property type="entry name" value="HAD-like"/>
    <property type="match status" value="1"/>
</dbReference>
<name>A0A7K1LGF3_9MICC</name>
<dbReference type="OrthoDB" id="9776368at2"/>
<proteinExistence type="predicted"/>
<dbReference type="Proteomes" id="UP000462152">
    <property type="component" value="Unassembled WGS sequence"/>
</dbReference>
<accession>A0A7K1LGF3</accession>
<dbReference type="GO" id="GO:0016787">
    <property type="term" value="F:hydrolase activity"/>
    <property type="evidence" value="ECO:0007669"/>
    <property type="project" value="UniProtKB-KW"/>
</dbReference>
<comment type="caution">
    <text evidence="1">The sequence shown here is derived from an EMBL/GenBank/DDBJ whole genome shotgun (WGS) entry which is preliminary data.</text>
</comment>
<dbReference type="InterPro" id="IPR036412">
    <property type="entry name" value="HAD-like_sf"/>
</dbReference>
<evidence type="ECO:0000313" key="2">
    <source>
        <dbReference type="Proteomes" id="UP000462152"/>
    </source>
</evidence>
<dbReference type="EMBL" id="WOGT01000001">
    <property type="protein sequence ID" value="MUN54274.1"/>
    <property type="molecule type" value="Genomic_DNA"/>
</dbReference>
<sequence length="246" mass="26463">MSTSRTPAVLFDLDGTLLDPAGAITDGISDAIAAHGFDRPQPDTLRKFVGPSTDESLTAYTDIPPEFHRDILATYRGGYLERARKSSMLYPGVMDLLRDLAELPVVVGLATQKPLPTTEILLRDFGLVEYFDVVSGSRDELKPETMDLPADKAGVIDRAFRLIEDRAVRDPSLGVVDPERTVMVGDREYDVAGALAHGIDCIGVSWGFASGTELADAGAVSIVDDIMGLRTVMARQTGLEDLIGPA</sequence>
<dbReference type="SFLD" id="SFLDG01129">
    <property type="entry name" value="C1.5:_HAD__Beta-PGM__Phosphata"/>
    <property type="match status" value="1"/>
</dbReference>
<keyword evidence="1" id="KW-0378">Hydrolase</keyword>
<dbReference type="PANTHER" id="PTHR43434">
    <property type="entry name" value="PHOSPHOGLYCOLATE PHOSPHATASE"/>
    <property type="match status" value="1"/>
</dbReference>
<dbReference type="InterPro" id="IPR023214">
    <property type="entry name" value="HAD_sf"/>
</dbReference>
<organism evidence="1 2">
    <name type="scientific">Rothia koreensis</name>
    <dbReference type="NCBI Taxonomy" id="592378"/>
    <lineage>
        <taxon>Bacteria</taxon>
        <taxon>Bacillati</taxon>
        <taxon>Actinomycetota</taxon>
        <taxon>Actinomycetes</taxon>
        <taxon>Micrococcales</taxon>
        <taxon>Micrococcaceae</taxon>
        <taxon>Rothia</taxon>
    </lineage>
</organism>
<dbReference type="GO" id="GO:0004713">
    <property type="term" value="F:protein tyrosine kinase activity"/>
    <property type="evidence" value="ECO:0007669"/>
    <property type="project" value="TreeGrafter"/>
</dbReference>
<dbReference type="SFLD" id="SFLDS00003">
    <property type="entry name" value="Haloacid_Dehalogenase"/>
    <property type="match status" value="1"/>
</dbReference>
<dbReference type="RefSeq" id="WP_129314334.1">
    <property type="nucleotide sequence ID" value="NZ_NOIQ01000001.1"/>
</dbReference>
<keyword evidence="2" id="KW-1185">Reference proteome</keyword>
<gene>
    <name evidence="1" type="ORF">GMA10_03430</name>
</gene>
<dbReference type="Gene3D" id="3.40.50.1000">
    <property type="entry name" value="HAD superfamily/HAD-like"/>
    <property type="match status" value="1"/>
</dbReference>
<dbReference type="InterPro" id="IPR023198">
    <property type="entry name" value="PGP-like_dom2"/>
</dbReference>
<dbReference type="Gene3D" id="1.10.150.240">
    <property type="entry name" value="Putative phosphatase, domain 2"/>
    <property type="match status" value="1"/>
</dbReference>
<dbReference type="AlphaFoldDB" id="A0A7K1LGF3"/>
<protein>
    <submittedName>
        <fullName evidence="1">HAD hydrolase-like protein</fullName>
    </submittedName>
</protein>
<evidence type="ECO:0000313" key="1">
    <source>
        <dbReference type="EMBL" id="MUN54274.1"/>
    </source>
</evidence>
<dbReference type="InterPro" id="IPR050155">
    <property type="entry name" value="HAD-like_hydrolase_sf"/>
</dbReference>
<dbReference type="PANTHER" id="PTHR43434:SF20">
    <property type="entry name" value="5'-NUCLEOTIDASE"/>
    <property type="match status" value="1"/>
</dbReference>
<reference evidence="1 2" key="1">
    <citation type="submission" date="2019-12" db="EMBL/GenBank/DDBJ databases">
        <authorList>
            <person name="Li J."/>
            <person name="Shi Y."/>
            <person name="Xu G."/>
            <person name="Xiao D."/>
            <person name="Ran X."/>
        </authorList>
    </citation>
    <scope>NUCLEOTIDE SEQUENCE [LARGE SCALE GENOMIC DNA]</scope>
    <source>
        <strain evidence="1 2">JCM 15915</strain>
    </source>
</reference>
<dbReference type="InterPro" id="IPR041492">
    <property type="entry name" value="HAD_2"/>
</dbReference>
<dbReference type="Pfam" id="PF13419">
    <property type="entry name" value="HAD_2"/>
    <property type="match status" value="1"/>
</dbReference>
<dbReference type="GO" id="GO:0005829">
    <property type="term" value="C:cytosol"/>
    <property type="evidence" value="ECO:0007669"/>
    <property type="project" value="TreeGrafter"/>
</dbReference>